<comment type="similarity">
    <text evidence="1">Belongs to the DSD1 family.</text>
</comment>
<evidence type="ECO:0000259" key="3">
    <source>
        <dbReference type="SMART" id="SM01119"/>
    </source>
</evidence>
<dbReference type="InterPro" id="IPR026956">
    <property type="entry name" value="D-ser_dehydrat-like_dom"/>
</dbReference>
<evidence type="ECO:0000256" key="1">
    <source>
        <dbReference type="ARBA" id="ARBA00005323"/>
    </source>
</evidence>
<accession>A0ABU2Y4R9</accession>
<dbReference type="Proteomes" id="UP001252186">
    <property type="component" value="Unassembled WGS sequence"/>
</dbReference>
<sequence length="365" mass="41496">MEWFRIDSTDDLVSPSLLVYPDRIRKNIELMIEIAGGTENLRPHIKTHKIEELVRIQQSYGIYKFKCATISEAELLGICEAEDVLIAMQPVGSQLKRYIELLKKYPKTKFSTLVDNEETLSQLVFLINQENKKVRIWLDINNGMNRTGIIPGEKAKELFLRMQENDAVISSGFHVYDGHIHIANEKHRKQKCDHDFQSVIDLKSELKNEGVNVNTIVAGGSITFPIHAQRAGVEVSPGTPVLWDAGYGNRYEDLNFLPAATLFTRVVSKPTEKTVCLDLGHKSVASEMAFPRVQFLGNIDISQLDQHEEHLVIEDTNEFEIGDGLYALPIHICPTVTKYGKVHVVENNKIRENWKVVARDHQLKI</sequence>
<evidence type="ECO:0000313" key="5">
    <source>
        <dbReference type="Proteomes" id="UP001252186"/>
    </source>
</evidence>
<dbReference type="PANTHER" id="PTHR28004:SF2">
    <property type="entry name" value="D-SERINE DEHYDRATASE"/>
    <property type="match status" value="1"/>
</dbReference>
<dbReference type="InterPro" id="IPR042208">
    <property type="entry name" value="D-ser_dehydrat-like_sf"/>
</dbReference>
<dbReference type="InterPro" id="IPR029066">
    <property type="entry name" value="PLP-binding_barrel"/>
</dbReference>
<proteinExistence type="inferred from homology"/>
<dbReference type="CDD" id="cd06821">
    <property type="entry name" value="PLPDE_III_D-TA"/>
    <property type="match status" value="1"/>
</dbReference>
<dbReference type="InterPro" id="IPR001608">
    <property type="entry name" value="Ala_racemase_N"/>
</dbReference>
<evidence type="ECO:0000256" key="2">
    <source>
        <dbReference type="ARBA" id="ARBA00023239"/>
    </source>
</evidence>
<dbReference type="Gene3D" id="2.40.37.20">
    <property type="entry name" value="D-serine dehydratase-like domain"/>
    <property type="match status" value="1"/>
</dbReference>
<comment type="caution">
    <text evidence="4">The sequence shown here is derived from an EMBL/GenBank/DDBJ whole genome shotgun (WGS) entry which is preliminary data.</text>
</comment>
<organism evidence="4 5">
    <name type="scientific">Urechidicola vernalis</name>
    <dbReference type="NCBI Taxonomy" id="3075600"/>
    <lineage>
        <taxon>Bacteria</taxon>
        <taxon>Pseudomonadati</taxon>
        <taxon>Bacteroidota</taxon>
        <taxon>Flavobacteriia</taxon>
        <taxon>Flavobacteriales</taxon>
        <taxon>Flavobacteriaceae</taxon>
        <taxon>Urechidicola</taxon>
    </lineage>
</organism>
<dbReference type="SUPFAM" id="SSF51419">
    <property type="entry name" value="PLP-binding barrel"/>
    <property type="match status" value="1"/>
</dbReference>
<reference evidence="4 5" key="1">
    <citation type="submission" date="2023-09" db="EMBL/GenBank/DDBJ databases">
        <authorList>
            <person name="Rey-Velasco X."/>
        </authorList>
    </citation>
    <scope>NUCLEOTIDE SEQUENCE [LARGE SCALE GENOMIC DNA]</scope>
    <source>
        <strain evidence="4 5">P050</strain>
    </source>
</reference>
<evidence type="ECO:0000313" key="4">
    <source>
        <dbReference type="EMBL" id="MDT0553193.1"/>
    </source>
</evidence>
<dbReference type="InterPro" id="IPR051466">
    <property type="entry name" value="D-amino_acid_metab_enzyme"/>
</dbReference>
<gene>
    <name evidence="4" type="ORF">RM519_08055</name>
</gene>
<keyword evidence="2" id="KW-0456">Lyase</keyword>
<dbReference type="PANTHER" id="PTHR28004">
    <property type="entry name" value="ZGC:162816-RELATED"/>
    <property type="match status" value="1"/>
</dbReference>
<dbReference type="Pfam" id="PF01168">
    <property type="entry name" value="Ala_racemase_N"/>
    <property type="match status" value="1"/>
</dbReference>
<name>A0ABU2Y4R9_9FLAO</name>
<dbReference type="SMART" id="SM01119">
    <property type="entry name" value="D-ser_dehydrat"/>
    <property type="match status" value="1"/>
</dbReference>
<feature type="domain" description="D-serine dehydratase-like" evidence="3">
    <location>
        <begin position="259"/>
        <end position="346"/>
    </location>
</feature>
<dbReference type="Pfam" id="PF14031">
    <property type="entry name" value="D-ser_dehydrat"/>
    <property type="match status" value="1"/>
</dbReference>
<dbReference type="EMBL" id="JAVRHV010000003">
    <property type="protein sequence ID" value="MDT0553193.1"/>
    <property type="molecule type" value="Genomic_DNA"/>
</dbReference>
<protein>
    <submittedName>
        <fullName evidence="4">D-TA family PLP-dependent enzyme</fullName>
    </submittedName>
</protein>
<keyword evidence="5" id="KW-1185">Reference proteome</keyword>
<dbReference type="RefSeq" id="WP_311593182.1">
    <property type="nucleotide sequence ID" value="NZ_JAVRHV010000003.1"/>
</dbReference>
<dbReference type="Gene3D" id="3.20.20.10">
    <property type="entry name" value="Alanine racemase"/>
    <property type="match status" value="1"/>
</dbReference>